<dbReference type="GO" id="GO:0016810">
    <property type="term" value="F:hydrolase activity, acting on carbon-nitrogen (but not peptide) bonds"/>
    <property type="evidence" value="ECO:0007669"/>
    <property type="project" value="InterPro"/>
</dbReference>
<dbReference type="Gene3D" id="3.20.20.370">
    <property type="entry name" value="Glycoside hydrolase/deacetylase"/>
    <property type="match status" value="1"/>
</dbReference>
<evidence type="ECO:0000313" key="3">
    <source>
        <dbReference type="EMBL" id="NDL68064.1"/>
    </source>
</evidence>
<accession>A0A7X5HWQ5</accession>
<dbReference type="PANTHER" id="PTHR10587:SF78">
    <property type="entry name" value="PEPTIDOGLYCAN-N-ACETYLMURAMIC ACID DEACETYLASE PDAA"/>
    <property type="match status" value="1"/>
</dbReference>
<dbReference type="GO" id="GO:0005975">
    <property type="term" value="P:carbohydrate metabolic process"/>
    <property type="evidence" value="ECO:0007669"/>
    <property type="project" value="InterPro"/>
</dbReference>
<dbReference type="InterPro" id="IPR002509">
    <property type="entry name" value="NODB_dom"/>
</dbReference>
<dbReference type="PROSITE" id="PS51677">
    <property type="entry name" value="NODB"/>
    <property type="match status" value="1"/>
</dbReference>
<sequence length="243" mass="27266">MEEEAEPEPVSGEGVLSNEKVGWSFRRNPDHKPAAGNTPFDVGAYGAYGLEDTKEKVVYLTFDEGYEYGYTPKILDVLKDKGVKAAFFVTKPYIKANPDLVERMSKEGHVVGNHSATHPSFPGLTDGQLRKELEDTEAAFADVTGQRMDPFFRPPMGEYSQRVLELVRQEGYKTIFWSMAYKDWDVNSQPGAEVAYRHVMDNHHAGAIILLHAVSSSNTEALGEMIDGLRREGYRFKSLQELP</sequence>
<comment type="caution">
    <text evidence="3">The sequence shown here is derived from an EMBL/GenBank/DDBJ whole genome shotgun (WGS) entry which is preliminary data.</text>
</comment>
<evidence type="ECO:0000313" key="4">
    <source>
        <dbReference type="Proteomes" id="UP000461585"/>
    </source>
</evidence>
<gene>
    <name evidence="3" type="primary">pdaA</name>
    <name evidence="3" type="ORF">GXN74_09960</name>
</gene>
<name>A0A7X5HWQ5_9FIRM</name>
<dbReference type="GO" id="GO:0016020">
    <property type="term" value="C:membrane"/>
    <property type="evidence" value="ECO:0007669"/>
    <property type="project" value="TreeGrafter"/>
</dbReference>
<organism evidence="3 4">
    <name type="scientific">Anaerotalea alkaliphila</name>
    <dbReference type="NCBI Taxonomy" id="2662126"/>
    <lineage>
        <taxon>Bacteria</taxon>
        <taxon>Bacillati</taxon>
        <taxon>Bacillota</taxon>
        <taxon>Clostridia</taxon>
        <taxon>Eubacteriales</taxon>
        <taxon>Anaerotalea</taxon>
    </lineage>
</organism>
<dbReference type="SUPFAM" id="SSF88713">
    <property type="entry name" value="Glycoside hydrolase/deacetylase"/>
    <property type="match status" value="1"/>
</dbReference>
<dbReference type="Pfam" id="PF01522">
    <property type="entry name" value="Polysacc_deac_1"/>
    <property type="match status" value="1"/>
</dbReference>
<dbReference type="PANTHER" id="PTHR10587">
    <property type="entry name" value="GLYCOSYL TRANSFERASE-RELATED"/>
    <property type="match status" value="1"/>
</dbReference>
<dbReference type="NCBIfam" id="TIGR02884">
    <property type="entry name" value="spore_pdaA"/>
    <property type="match status" value="1"/>
</dbReference>
<keyword evidence="4" id="KW-1185">Reference proteome</keyword>
<dbReference type="AlphaFoldDB" id="A0A7X5HWQ5"/>
<dbReference type="InterPro" id="IPR011330">
    <property type="entry name" value="Glyco_hydro/deAcase_b/a-brl"/>
</dbReference>
<evidence type="ECO:0000256" key="1">
    <source>
        <dbReference type="SAM" id="MobiDB-lite"/>
    </source>
</evidence>
<protein>
    <submittedName>
        <fullName evidence="3">Delta-lactam-biosynthetic de-N-acetylase</fullName>
    </submittedName>
</protein>
<dbReference type="EMBL" id="JAAEEH010000027">
    <property type="protein sequence ID" value="NDL68064.1"/>
    <property type="molecule type" value="Genomic_DNA"/>
</dbReference>
<reference evidence="3 4" key="1">
    <citation type="submission" date="2020-01" db="EMBL/GenBank/DDBJ databases">
        <title>Anaeroalcalibacter tamaniensis gen. nov., sp. nov., moderately halophilic strictly anaerobic fermenter bacterium from mud volcano of Taman peninsula.</title>
        <authorList>
            <person name="Frolova A."/>
            <person name="Merkel A.Y."/>
            <person name="Slobodkin A.I."/>
        </authorList>
    </citation>
    <scope>NUCLEOTIDE SEQUENCE [LARGE SCALE GENOMIC DNA]</scope>
    <source>
        <strain evidence="3 4">F-3ap</strain>
    </source>
</reference>
<feature type="region of interest" description="Disordered" evidence="1">
    <location>
        <begin position="1"/>
        <end position="38"/>
    </location>
</feature>
<dbReference type="CDD" id="cd10948">
    <property type="entry name" value="CE4_BsPdaA_like"/>
    <property type="match status" value="1"/>
</dbReference>
<dbReference type="Proteomes" id="UP000461585">
    <property type="component" value="Unassembled WGS sequence"/>
</dbReference>
<dbReference type="InterPro" id="IPR050248">
    <property type="entry name" value="Polysacc_deacetylase_ArnD"/>
</dbReference>
<feature type="domain" description="NodB homology" evidence="2">
    <location>
        <begin position="56"/>
        <end position="237"/>
    </location>
</feature>
<proteinExistence type="predicted"/>
<evidence type="ECO:0000259" key="2">
    <source>
        <dbReference type="PROSITE" id="PS51677"/>
    </source>
</evidence>
<dbReference type="InterPro" id="IPR014235">
    <property type="entry name" value="Spore_PdaA"/>
</dbReference>